<dbReference type="EMBL" id="BMVX01000001">
    <property type="protein sequence ID" value="GGZ47976.1"/>
    <property type="molecule type" value="Genomic_DNA"/>
</dbReference>
<gene>
    <name evidence="3" type="ORF">CP968_03620</name>
    <name evidence="2" type="ORF">GCM10010371_04170</name>
</gene>
<organism evidence="3 4">
    <name type="scientific">Streptomyces subrutilus</name>
    <dbReference type="NCBI Taxonomy" id="36818"/>
    <lineage>
        <taxon>Bacteria</taxon>
        <taxon>Bacillati</taxon>
        <taxon>Actinomycetota</taxon>
        <taxon>Actinomycetes</taxon>
        <taxon>Kitasatosporales</taxon>
        <taxon>Streptomycetaceae</taxon>
        <taxon>Streptomyces</taxon>
    </lineage>
</organism>
<reference evidence="3 4" key="2">
    <citation type="submission" date="2017-09" db="EMBL/GenBank/DDBJ databases">
        <authorList>
            <person name="Lee N."/>
            <person name="Cho B.-K."/>
        </authorList>
    </citation>
    <scope>NUCLEOTIDE SEQUENCE [LARGE SCALE GENOMIC DNA]</scope>
    <source>
        <strain evidence="3 4">ATCC 27467</strain>
    </source>
</reference>
<dbReference type="Proteomes" id="UP000326831">
    <property type="component" value="Chromosome"/>
</dbReference>
<feature type="signal peptide" evidence="1">
    <location>
        <begin position="1"/>
        <end position="27"/>
    </location>
</feature>
<name>A0A5P2UDY2_9ACTN</name>
<dbReference type="OrthoDB" id="4229249at2"/>
<evidence type="ECO:0000313" key="2">
    <source>
        <dbReference type="EMBL" id="GGZ47976.1"/>
    </source>
</evidence>
<proteinExistence type="predicted"/>
<evidence type="ECO:0000313" key="4">
    <source>
        <dbReference type="Proteomes" id="UP000326831"/>
    </source>
</evidence>
<protein>
    <submittedName>
        <fullName evidence="3">Uncharacterized protein</fullName>
    </submittedName>
</protein>
<reference evidence="2" key="1">
    <citation type="journal article" date="2014" name="Int. J. Syst. Evol. Microbiol.">
        <title>Complete genome sequence of Corynebacterium casei LMG S-19264T (=DSM 44701T), isolated from a smear-ripened cheese.</title>
        <authorList>
            <consortium name="US DOE Joint Genome Institute (JGI-PGF)"/>
            <person name="Walter F."/>
            <person name="Albersmeier A."/>
            <person name="Kalinowski J."/>
            <person name="Ruckert C."/>
        </authorList>
    </citation>
    <scope>NUCLEOTIDE SEQUENCE</scope>
    <source>
        <strain evidence="2">JCM 4834</strain>
    </source>
</reference>
<dbReference type="KEGG" id="ssub:CP968_03620"/>
<dbReference type="EMBL" id="CP023701">
    <property type="protein sequence ID" value="QEU77496.1"/>
    <property type="molecule type" value="Genomic_DNA"/>
</dbReference>
<evidence type="ECO:0000256" key="1">
    <source>
        <dbReference type="SAM" id="SignalP"/>
    </source>
</evidence>
<evidence type="ECO:0000313" key="3">
    <source>
        <dbReference type="EMBL" id="QEU77496.1"/>
    </source>
</evidence>
<feature type="chain" id="PRO_5044622685" evidence="1">
    <location>
        <begin position="28"/>
        <end position="104"/>
    </location>
</feature>
<sequence length="104" mass="10846">MRAVRPAAVALLGLAVTLTALTGAAHASQGPFGWTGAQDKPFFVEDIPDGKCFTMSEESRGAHNGTKTPVTVFAGKDCKGKALRLAPGQKAPRNATFSSLRFGN</sequence>
<keyword evidence="4" id="KW-1185">Reference proteome</keyword>
<accession>A0A5P2UDY2</accession>
<dbReference type="RefSeq" id="WP_150516593.1">
    <property type="nucleotide sequence ID" value="NZ_BMVX01000001.1"/>
</dbReference>
<keyword evidence="1" id="KW-0732">Signal</keyword>
<dbReference type="AlphaFoldDB" id="A0A5P2UDY2"/>
<reference evidence="2" key="3">
    <citation type="submission" date="2020-09" db="EMBL/GenBank/DDBJ databases">
        <authorList>
            <person name="Sun Q."/>
            <person name="Ohkuma M."/>
        </authorList>
    </citation>
    <scope>NUCLEOTIDE SEQUENCE</scope>
    <source>
        <strain evidence="2">JCM 4834</strain>
    </source>
</reference>
<dbReference type="Proteomes" id="UP000634660">
    <property type="component" value="Unassembled WGS sequence"/>
</dbReference>